<keyword evidence="1" id="KW-0732">Signal</keyword>
<feature type="signal peptide" evidence="1">
    <location>
        <begin position="1"/>
        <end position="30"/>
    </location>
</feature>
<feature type="chain" id="PRO_5014856867" evidence="1">
    <location>
        <begin position="31"/>
        <end position="94"/>
    </location>
</feature>
<proteinExistence type="predicted"/>
<sequence>MPGHRVATGILTILLPATIALLSGLHHTVATDGLLWFGEAALGTAGLRVQYRFDGFQGARTEPVVVAFVARRGTGKHDEVTILAARCTLFGIVR</sequence>
<reference evidence="2" key="1">
    <citation type="submission" date="2018-01" db="EMBL/GenBank/DDBJ databases">
        <title>An insight into the sialome of Amazonian anophelines.</title>
        <authorList>
            <person name="Ribeiro J.M."/>
            <person name="Scarpassa V."/>
            <person name="Calvo E."/>
        </authorList>
    </citation>
    <scope>NUCLEOTIDE SEQUENCE</scope>
</reference>
<accession>A0A2M4D2B0</accession>
<evidence type="ECO:0000313" key="2">
    <source>
        <dbReference type="EMBL" id="MBW71676.1"/>
    </source>
</evidence>
<evidence type="ECO:0000256" key="1">
    <source>
        <dbReference type="SAM" id="SignalP"/>
    </source>
</evidence>
<name>A0A2M4D2B0_ANODA</name>
<dbReference type="EMBL" id="GGFL01007498">
    <property type="protein sequence ID" value="MBW71676.1"/>
    <property type="molecule type" value="Transcribed_RNA"/>
</dbReference>
<protein>
    <submittedName>
        <fullName evidence="2">Putative secreted protein</fullName>
    </submittedName>
</protein>
<organism evidence="2">
    <name type="scientific">Anopheles darlingi</name>
    <name type="common">Mosquito</name>
    <dbReference type="NCBI Taxonomy" id="43151"/>
    <lineage>
        <taxon>Eukaryota</taxon>
        <taxon>Metazoa</taxon>
        <taxon>Ecdysozoa</taxon>
        <taxon>Arthropoda</taxon>
        <taxon>Hexapoda</taxon>
        <taxon>Insecta</taxon>
        <taxon>Pterygota</taxon>
        <taxon>Neoptera</taxon>
        <taxon>Endopterygota</taxon>
        <taxon>Diptera</taxon>
        <taxon>Nematocera</taxon>
        <taxon>Culicoidea</taxon>
        <taxon>Culicidae</taxon>
        <taxon>Anophelinae</taxon>
        <taxon>Anopheles</taxon>
    </lineage>
</organism>
<dbReference type="AlphaFoldDB" id="A0A2M4D2B0"/>